<feature type="signal peptide" evidence="2">
    <location>
        <begin position="1"/>
        <end position="21"/>
    </location>
</feature>
<feature type="chain" id="PRO_5044272857" evidence="2">
    <location>
        <begin position="22"/>
        <end position="251"/>
    </location>
</feature>
<accession>A0A2K8P908</accession>
<protein>
    <submittedName>
        <fullName evidence="3">Uncharacterized protein</fullName>
    </submittedName>
</protein>
<keyword evidence="2" id="KW-0732">Signal</keyword>
<evidence type="ECO:0000313" key="3">
    <source>
        <dbReference type="EMBL" id="ATZ23229.1"/>
    </source>
</evidence>
<evidence type="ECO:0000313" key="4">
    <source>
        <dbReference type="Proteomes" id="UP000231791"/>
    </source>
</evidence>
<dbReference type="PROSITE" id="PS51257">
    <property type="entry name" value="PROKAR_LIPOPROTEIN"/>
    <property type="match status" value="1"/>
</dbReference>
<evidence type="ECO:0000256" key="2">
    <source>
        <dbReference type="SAM" id="SignalP"/>
    </source>
</evidence>
<dbReference type="Proteomes" id="UP000231791">
    <property type="component" value="Chromosome"/>
</dbReference>
<evidence type="ECO:0000256" key="1">
    <source>
        <dbReference type="SAM" id="MobiDB-lite"/>
    </source>
</evidence>
<feature type="region of interest" description="Disordered" evidence="1">
    <location>
        <begin position="223"/>
        <end position="251"/>
    </location>
</feature>
<dbReference type="RefSeq" id="WP_051840080.1">
    <property type="nucleotide sequence ID" value="NZ_CP024985.1"/>
</dbReference>
<dbReference type="EMBL" id="CP024985">
    <property type="protein sequence ID" value="ATZ23229.1"/>
    <property type="molecule type" value="Genomic_DNA"/>
</dbReference>
<organism evidence="3 4">
    <name type="scientific">Streptomyces lavendulae subsp. lavendulae</name>
    <dbReference type="NCBI Taxonomy" id="58340"/>
    <lineage>
        <taxon>Bacteria</taxon>
        <taxon>Bacillati</taxon>
        <taxon>Actinomycetota</taxon>
        <taxon>Actinomycetes</taxon>
        <taxon>Kitasatosporales</taxon>
        <taxon>Streptomycetaceae</taxon>
        <taxon>Streptomyces</taxon>
    </lineage>
</organism>
<dbReference type="KEGG" id="slx:SLAV_06620"/>
<dbReference type="AlphaFoldDB" id="A0A2K8P908"/>
<name>A0A2K8P908_STRLA</name>
<feature type="compositionally biased region" description="Low complexity" evidence="1">
    <location>
        <begin position="239"/>
        <end position="251"/>
    </location>
</feature>
<reference evidence="3 4" key="1">
    <citation type="submission" date="2017-11" db="EMBL/GenBank/DDBJ databases">
        <title>Complete genome sequence of Streptomyces lavendulae subsp. lavendulae CCM 3239 (formerly 'Streptomyces aureofaciens CCM 3239'), the producer of the angucycline-type antibiotic auricin.</title>
        <authorList>
            <person name="Busche T."/>
            <person name="Novakova R."/>
            <person name="Al'Dilaimi A."/>
            <person name="Homerova D."/>
            <person name="Feckova L."/>
            <person name="Rezuchova B."/>
            <person name="Mingyar E."/>
            <person name="Csolleiova D."/>
            <person name="Bekeova C."/>
            <person name="Winkler A."/>
            <person name="Sevcikova B."/>
            <person name="Kalinowski J."/>
            <person name="Kormanec J."/>
            <person name="Ruckert C."/>
        </authorList>
    </citation>
    <scope>NUCLEOTIDE SEQUENCE [LARGE SCALE GENOMIC DNA]</scope>
    <source>
        <strain evidence="3 4">CCM 3239</strain>
    </source>
</reference>
<dbReference type="OrthoDB" id="3673753at2"/>
<dbReference type="GeneID" id="49382436"/>
<gene>
    <name evidence="3" type="ORF">SLAV_06620</name>
</gene>
<sequence length="251" mass="26515">MNRRTVLLSLVSLPALTACSAADDPKPAAPRPLSAEEADRLALARFTAYRRGTGEVTATIPSRGRTITLTGRVDWRRHRGYAEIHDDAGPPARELVHWTPHHVAALPRWTGGLPDRPPASGWEVHPLPPHGSALDSVLLLLLNLGADRPDNAQLLARSDARRVRDDRIGDVPVLVAAGPGAPGAPVAGGRLGNTRYWIDGEGRLLRFQARVGGEVQWATADLPATGASKPLPDPPSQLTGATAGAAPGPAR</sequence>
<keyword evidence="4" id="KW-1185">Reference proteome</keyword>
<proteinExistence type="predicted"/>